<dbReference type="EMBL" id="CP001634">
    <property type="protein sequence ID" value="ACR80108.1"/>
    <property type="molecule type" value="Genomic_DNA"/>
</dbReference>
<evidence type="ECO:0000313" key="1">
    <source>
        <dbReference type="EMBL" id="ACR80108.1"/>
    </source>
</evidence>
<accession>C5CE06</accession>
<proteinExistence type="predicted"/>
<dbReference type="AlphaFoldDB" id="C5CE06"/>
<dbReference type="Proteomes" id="UP000002382">
    <property type="component" value="Chromosome"/>
</dbReference>
<sequence>MDKEKKIHYKEIDNQLEKIKIEVLRRLYVQS</sequence>
<evidence type="ECO:0000313" key="2">
    <source>
        <dbReference type="Proteomes" id="UP000002382"/>
    </source>
</evidence>
<reference evidence="1 2" key="1">
    <citation type="submission" date="2009-06" db="EMBL/GenBank/DDBJ databases">
        <title>Complete sequence of Thermotogales bacterium TBF 19.5.1.</title>
        <authorList>
            <consortium name="US DOE Joint Genome Institute"/>
            <person name="Lucas S."/>
            <person name="Copeland A."/>
            <person name="Lapidus A."/>
            <person name="Glavina del Rio T."/>
            <person name="Tice H."/>
            <person name="Bruce D."/>
            <person name="Goodwin L."/>
            <person name="Pitluck S."/>
            <person name="Chertkov O."/>
            <person name="Brettin T."/>
            <person name="Detter J.C."/>
            <person name="Han C."/>
            <person name="Schmutz J."/>
            <person name="Larimer F."/>
            <person name="Land M."/>
            <person name="Hauser L."/>
            <person name="Kyrpides N."/>
            <person name="Ovchinnikova G."/>
            <person name="Noll K."/>
        </authorList>
    </citation>
    <scope>NUCLEOTIDE SEQUENCE [LARGE SCALE GENOMIC DNA]</scope>
    <source>
        <strain evidence="2">ATCC BAA-1733 / DSM 21960 / TBF 19.5.1</strain>
    </source>
</reference>
<reference evidence="1 2" key="2">
    <citation type="journal article" date="2011" name="J. Bacteriol.">
        <title>Genome Sequence of Kosmotoga olearia Strain TBF 19.5.1, a Thermophilic Bacterium with a Wide Growth Temperature Range, Isolated from the Troll B Oil Platform in the North Sea.</title>
        <authorList>
            <person name="Swithers K.S."/>
            <person name="Dipippo J.L."/>
            <person name="Bruce D.C."/>
            <person name="Detter C."/>
            <person name="Tapia R."/>
            <person name="Han S."/>
            <person name="Goodwin L.A."/>
            <person name="Han J."/>
            <person name="Woyke T."/>
            <person name="Pitluck S."/>
            <person name="Pennacchio L."/>
            <person name="Nolan M."/>
            <person name="Mikhailova N."/>
            <person name="Land M.L."/>
            <person name="Nesbo C.L."/>
            <person name="Gogarten J.P."/>
            <person name="Noll K.M."/>
        </authorList>
    </citation>
    <scope>NUCLEOTIDE SEQUENCE [LARGE SCALE GENOMIC DNA]</scope>
    <source>
        <strain evidence="2">ATCC BAA-1733 / DSM 21960 / TBF 19.5.1</strain>
    </source>
</reference>
<gene>
    <name evidence="1" type="ordered locus">Kole_1415</name>
</gene>
<dbReference type="KEGG" id="kol:Kole_1415"/>
<organism evidence="1 2">
    <name type="scientific">Kosmotoga olearia (strain ATCC BAA-1733 / DSM 21960 / TBF 19.5.1)</name>
    <dbReference type="NCBI Taxonomy" id="521045"/>
    <lineage>
        <taxon>Bacteria</taxon>
        <taxon>Thermotogati</taxon>
        <taxon>Thermotogota</taxon>
        <taxon>Thermotogae</taxon>
        <taxon>Kosmotogales</taxon>
        <taxon>Kosmotogaceae</taxon>
        <taxon>Kosmotoga</taxon>
    </lineage>
</organism>
<keyword evidence="2" id="KW-1185">Reference proteome</keyword>
<dbReference type="HOGENOM" id="CLU_221234_0_0_0"/>
<protein>
    <submittedName>
        <fullName evidence="1">Uncharacterized protein</fullName>
    </submittedName>
</protein>
<name>C5CE06_KOSOT</name>